<gene>
    <name evidence="7" type="ORF">ACFQ4C_17835</name>
</gene>
<keyword evidence="3 7" id="KW-0418">Kinase</keyword>
<dbReference type="PROSITE" id="PS00108">
    <property type="entry name" value="PROTEIN_KINASE_ST"/>
    <property type="match status" value="1"/>
</dbReference>
<feature type="compositionally biased region" description="Low complexity" evidence="5">
    <location>
        <begin position="293"/>
        <end position="305"/>
    </location>
</feature>
<dbReference type="PROSITE" id="PS50011">
    <property type="entry name" value="PROTEIN_KINASE_DOM"/>
    <property type="match status" value="1"/>
</dbReference>
<evidence type="ECO:0000256" key="1">
    <source>
        <dbReference type="ARBA" id="ARBA00022679"/>
    </source>
</evidence>
<dbReference type="InterPro" id="IPR000719">
    <property type="entry name" value="Prot_kinase_dom"/>
</dbReference>
<organism evidence="7 8">
    <name type="scientific">Larkinella insperata</name>
    <dbReference type="NCBI Taxonomy" id="332158"/>
    <lineage>
        <taxon>Bacteria</taxon>
        <taxon>Pseudomonadati</taxon>
        <taxon>Bacteroidota</taxon>
        <taxon>Cytophagia</taxon>
        <taxon>Cytophagales</taxon>
        <taxon>Spirosomataceae</taxon>
        <taxon>Larkinella</taxon>
    </lineage>
</organism>
<dbReference type="Pfam" id="PF00069">
    <property type="entry name" value="Pkinase"/>
    <property type="match status" value="1"/>
</dbReference>
<dbReference type="InterPro" id="IPR008271">
    <property type="entry name" value="Ser/Thr_kinase_AS"/>
</dbReference>
<feature type="compositionally biased region" description="Low complexity" evidence="5">
    <location>
        <begin position="377"/>
        <end position="389"/>
    </location>
</feature>
<evidence type="ECO:0000313" key="7">
    <source>
        <dbReference type="EMBL" id="MFD1142992.1"/>
    </source>
</evidence>
<dbReference type="InterPro" id="IPR011009">
    <property type="entry name" value="Kinase-like_dom_sf"/>
</dbReference>
<dbReference type="GO" id="GO:0004674">
    <property type="term" value="F:protein serine/threonine kinase activity"/>
    <property type="evidence" value="ECO:0007669"/>
    <property type="project" value="UniProtKB-KW"/>
</dbReference>
<dbReference type="InterPro" id="IPR045269">
    <property type="entry name" value="Atg1-like"/>
</dbReference>
<proteinExistence type="predicted"/>
<evidence type="ECO:0000256" key="5">
    <source>
        <dbReference type="SAM" id="MobiDB-lite"/>
    </source>
</evidence>
<evidence type="ECO:0000256" key="3">
    <source>
        <dbReference type="ARBA" id="ARBA00022777"/>
    </source>
</evidence>
<dbReference type="EMBL" id="JBHTLP010000011">
    <property type="protein sequence ID" value="MFD1142992.1"/>
    <property type="molecule type" value="Genomic_DNA"/>
</dbReference>
<dbReference type="SUPFAM" id="SSF56112">
    <property type="entry name" value="Protein kinase-like (PK-like)"/>
    <property type="match status" value="1"/>
</dbReference>
<dbReference type="RefSeq" id="WP_265990814.1">
    <property type="nucleotide sequence ID" value="NZ_CP110973.1"/>
</dbReference>
<protein>
    <submittedName>
        <fullName evidence="7">Serine/threonine protein kinase</fullName>
    </submittedName>
</protein>
<feature type="region of interest" description="Disordered" evidence="5">
    <location>
        <begin position="290"/>
        <end position="336"/>
    </location>
</feature>
<dbReference type="PANTHER" id="PTHR24348">
    <property type="entry name" value="SERINE/THREONINE-PROTEIN KINASE UNC-51-RELATED"/>
    <property type="match status" value="1"/>
</dbReference>
<evidence type="ECO:0000256" key="4">
    <source>
        <dbReference type="ARBA" id="ARBA00022840"/>
    </source>
</evidence>
<reference evidence="8" key="1">
    <citation type="journal article" date="2019" name="Int. J. Syst. Evol. Microbiol.">
        <title>The Global Catalogue of Microorganisms (GCM) 10K type strain sequencing project: providing services to taxonomists for standard genome sequencing and annotation.</title>
        <authorList>
            <consortium name="The Broad Institute Genomics Platform"/>
            <consortium name="The Broad Institute Genome Sequencing Center for Infectious Disease"/>
            <person name="Wu L."/>
            <person name="Ma J."/>
        </authorList>
    </citation>
    <scope>NUCLEOTIDE SEQUENCE [LARGE SCALE GENOMIC DNA]</scope>
    <source>
        <strain evidence="8">CCUG 55608</strain>
    </source>
</reference>
<keyword evidence="2" id="KW-0547">Nucleotide-binding</keyword>
<sequence>MATVRFDTRFPGYEVLSELGRSNARILKARHLATGDLVAIKHFALNTDAETLRRFQRESAIMTSIAHPNIVKVREVQLEAELPYIVMELIEGGSLKSLITGQHRLSIPTVIRLGLQMSEAFKAIHPQGIVHRDIKPENILFRPLASGELHFLLTDFGVARLHEQSSTLTGQSLMTYEYASPEQFNDPKAVNTATDYYSLGVVLYECLHGSVPFALSDHSGIVTFMNKVLNDAPPALTISNQDPTLVPFTELLQNLLQKKASERLSDPDELTWQLKQAELNYLQVSRTGFAPRTTVPTPNVPVVDVEAPKPNVTAPLPPEVRAETPAPAPLPPRSSSGGGWKWAVLALVVLLAGAGLYYAFTKPGAEPGTQPTQTARPTADSTAAPTETAEATESDADTDTPVVPEVDTMQQRLEAEAKRREQVRTQAQAAARSLNAEVIDYSVGLLGGIRNVRVQLDNPSDITFPSIAVQISYYKDNGGLYTTQKIFFNNVKPNSSRIQKAPSSDRGTRVTCKILKYDLPKELDSSMNLVPIDSIN</sequence>
<dbReference type="CDD" id="cd14014">
    <property type="entry name" value="STKc_PknB_like"/>
    <property type="match status" value="1"/>
</dbReference>
<comment type="caution">
    <text evidence="7">The sequence shown here is derived from an EMBL/GenBank/DDBJ whole genome shotgun (WGS) entry which is preliminary data.</text>
</comment>
<evidence type="ECO:0000313" key="8">
    <source>
        <dbReference type="Proteomes" id="UP001597116"/>
    </source>
</evidence>
<name>A0ABW3Q9Z3_9BACT</name>
<dbReference type="Proteomes" id="UP001597116">
    <property type="component" value="Unassembled WGS sequence"/>
</dbReference>
<accession>A0ABW3Q9Z3</accession>
<feature type="region of interest" description="Disordered" evidence="5">
    <location>
        <begin position="364"/>
        <end position="403"/>
    </location>
</feature>
<keyword evidence="8" id="KW-1185">Reference proteome</keyword>
<keyword evidence="4" id="KW-0067">ATP-binding</keyword>
<evidence type="ECO:0000256" key="2">
    <source>
        <dbReference type="ARBA" id="ARBA00022741"/>
    </source>
</evidence>
<dbReference type="SMART" id="SM00220">
    <property type="entry name" value="S_TKc"/>
    <property type="match status" value="1"/>
</dbReference>
<feature type="domain" description="Protein kinase" evidence="6">
    <location>
        <begin position="13"/>
        <end position="282"/>
    </location>
</feature>
<keyword evidence="7" id="KW-0723">Serine/threonine-protein kinase</keyword>
<evidence type="ECO:0000259" key="6">
    <source>
        <dbReference type="PROSITE" id="PS50011"/>
    </source>
</evidence>
<dbReference type="Gene3D" id="1.10.510.10">
    <property type="entry name" value="Transferase(Phosphotransferase) domain 1"/>
    <property type="match status" value="1"/>
</dbReference>
<keyword evidence="1" id="KW-0808">Transferase</keyword>
<dbReference type="PANTHER" id="PTHR24348:SF22">
    <property type="entry name" value="NON-SPECIFIC SERINE_THREONINE PROTEIN KINASE"/>
    <property type="match status" value="1"/>
</dbReference>